<keyword evidence="2" id="KW-1185">Reference proteome</keyword>
<dbReference type="InterPro" id="IPR052343">
    <property type="entry name" value="Retrotransposon-Effector_Assoc"/>
</dbReference>
<dbReference type="Proteomes" id="UP000818029">
    <property type="component" value="Chromosome D02"/>
</dbReference>
<reference evidence="2" key="1">
    <citation type="journal article" date="2020" name="Nat. Genet.">
        <title>Genomic diversifications of five Gossypium allopolyploid species and their impact on cotton improvement.</title>
        <authorList>
            <person name="Chen Z.J."/>
            <person name="Sreedasyam A."/>
            <person name="Ando A."/>
            <person name="Song Q."/>
            <person name="De Santiago L.M."/>
            <person name="Hulse-Kemp A.M."/>
            <person name="Ding M."/>
            <person name="Ye W."/>
            <person name="Kirkbride R.C."/>
            <person name="Jenkins J."/>
            <person name="Plott C."/>
            <person name="Lovell J."/>
            <person name="Lin Y.M."/>
            <person name="Vaughn R."/>
            <person name="Liu B."/>
            <person name="Simpson S."/>
            <person name="Scheffler B.E."/>
            <person name="Wen L."/>
            <person name="Saski C.A."/>
            <person name="Grover C.E."/>
            <person name="Hu G."/>
            <person name="Conover J.L."/>
            <person name="Carlson J.W."/>
            <person name="Shu S."/>
            <person name="Boston L.B."/>
            <person name="Williams M."/>
            <person name="Peterson D.G."/>
            <person name="McGee K."/>
            <person name="Jones D.C."/>
            <person name="Wendel J.F."/>
            <person name="Stelly D.M."/>
            <person name="Grimwood J."/>
            <person name="Schmutz J."/>
        </authorList>
    </citation>
    <scope>NUCLEOTIDE SEQUENCE [LARGE SCALE GENOMIC DNA]</scope>
    <source>
        <strain evidence="2">cv. TM-1</strain>
    </source>
</reference>
<gene>
    <name evidence="3" type="primary">LOC121214509</name>
</gene>
<dbReference type="PROSITE" id="PS50878">
    <property type="entry name" value="RT_POL"/>
    <property type="match status" value="1"/>
</dbReference>
<sequence length="397" mass="44800">MANWLEVEDKNSTFFHRFATYRRRINSISRLEKIEGGEANEESEIHEVASTYFQELFTTKGDGDCSYLLSGIKENILTDTNKELMSTFTADDLYAALKGIRPTKAPRHDDIVLIPKIPNPTSIVNFRPISLCSKRTRKKGYMAVEIDMSKAYDRVKWGYLKEVMLRMSFTSEWVRLVVNCVSTTSYAVNINGSGRIFSPFRGLRQGDPLSPFLFLICSEGLSSLMGMASAVGMLKDDCILFGEASDRGARVLKDILKEYGKSSGQCVNFNKSKIFFSTNTAEEKKEEASAKLGLGNNVLYTWKSTWDTKGVLAEGLCWRVGKGMNILISRDYWIPVLPRDRLPVLTTNLNDSKVAELIDSSNRTWKHELIAYTLSEDVAEMILCIPLAERPHEDSQV</sequence>
<accession>A0ABM2ZNM2</accession>
<proteinExistence type="predicted"/>
<protein>
    <recommendedName>
        <fullName evidence="1">Reverse transcriptase domain-containing protein</fullName>
    </recommendedName>
</protein>
<feature type="domain" description="Reverse transcriptase" evidence="1">
    <location>
        <begin position="1"/>
        <end position="296"/>
    </location>
</feature>
<dbReference type="GeneID" id="121214509"/>
<dbReference type="Pfam" id="PF00078">
    <property type="entry name" value="RVT_1"/>
    <property type="match status" value="1"/>
</dbReference>
<dbReference type="InterPro" id="IPR043502">
    <property type="entry name" value="DNA/RNA_pol_sf"/>
</dbReference>
<evidence type="ECO:0000313" key="2">
    <source>
        <dbReference type="Proteomes" id="UP000818029"/>
    </source>
</evidence>
<dbReference type="PANTHER" id="PTHR46890">
    <property type="entry name" value="NON-LTR RETROLELEMENT REVERSE TRANSCRIPTASE-LIKE PROTEIN-RELATED"/>
    <property type="match status" value="1"/>
</dbReference>
<organism evidence="2 3">
    <name type="scientific">Gossypium hirsutum</name>
    <name type="common">Upland cotton</name>
    <name type="synonym">Gossypium mexicanum</name>
    <dbReference type="NCBI Taxonomy" id="3635"/>
    <lineage>
        <taxon>Eukaryota</taxon>
        <taxon>Viridiplantae</taxon>
        <taxon>Streptophyta</taxon>
        <taxon>Embryophyta</taxon>
        <taxon>Tracheophyta</taxon>
        <taxon>Spermatophyta</taxon>
        <taxon>Magnoliopsida</taxon>
        <taxon>eudicotyledons</taxon>
        <taxon>Gunneridae</taxon>
        <taxon>Pentapetalae</taxon>
        <taxon>rosids</taxon>
        <taxon>malvids</taxon>
        <taxon>Malvales</taxon>
        <taxon>Malvaceae</taxon>
        <taxon>Malvoideae</taxon>
        <taxon>Gossypium</taxon>
    </lineage>
</organism>
<evidence type="ECO:0000259" key="1">
    <source>
        <dbReference type="PROSITE" id="PS50878"/>
    </source>
</evidence>
<dbReference type="RefSeq" id="XP_040944212.1">
    <property type="nucleotide sequence ID" value="XM_041088278.1"/>
</dbReference>
<reference evidence="3" key="2">
    <citation type="submission" date="2025-08" db="UniProtKB">
        <authorList>
            <consortium name="RefSeq"/>
        </authorList>
    </citation>
    <scope>IDENTIFICATION</scope>
</reference>
<dbReference type="InterPro" id="IPR000477">
    <property type="entry name" value="RT_dom"/>
</dbReference>
<dbReference type="PANTHER" id="PTHR46890:SF48">
    <property type="entry name" value="RNA-DIRECTED DNA POLYMERASE"/>
    <property type="match status" value="1"/>
</dbReference>
<dbReference type="SUPFAM" id="SSF56672">
    <property type="entry name" value="DNA/RNA polymerases"/>
    <property type="match status" value="1"/>
</dbReference>
<name>A0ABM2ZNM2_GOSHI</name>
<evidence type="ECO:0000313" key="3">
    <source>
        <dbReference type="RefSeq" id="XP_040944212.1"/>
    </source>
</evidence>